<sequence length="130" mass="15084">MGFDISFKEFKCIRDRHQQGESVSHISRTQSRSIWLIEKVLRAREYVPQSRSGAVGRKSKTSAREERRVRREILRQSTRRVPTTARRIATQSGVRGLIKTDVLYRVKALELKSQRLYAKTRITAAQGLRS</sequence>
<gene>
    <name evidence="1" type="ORF">Ciccas_012232</name>
</gene>
<dbReference type="Proteomes" id="UP001626550">
    <property type="component" value="Unassembled WGS sequence"/>
</dbReference>
<evidence type="ECO:0008006" key="3">
    <source>
        <dbReference type="Google" id="ProtNLM"/>
    </source>
</evidence>
<dbReference type="EMBL" id="JBJKFK010004161">
    <property type="protein sequence ID" value="KAL3309222.1"/>
    <property type="molecule type" value="Genomic_DNA"/>
</dbReference>
<comment type="caution">
    <text evidence="1">The sequence shown here is derived from an EMBL/GenBank/DDBJ whole genome shotgun (WGS) entry which is preliminary data.</text>
</comment>
<organism evidence="1 2">
    <name type="scientific">Cichlidogyrus casuarinus</name>
    <dbReference type="NCBI Taxonomy" id="1844966"/>
    <lineage>
        <taxon>Eukaryota</taxon>
        <taxon>Metazoa</taxon>
        <taxon>Spiralia</taxon>
        <taxon>Lophotrochozoa</taxon>
        <taxon>Platyhelminthes</taxon>
        <taxon>Monogenea</taxon>
        <taxon>Monopisthocotylea</taxon>
        <taxon>Dactylogyridea</taxon>
        <taxon>Ancyrocephalidae</taxon>
        <taxon>Cichlidogyrus</taxon>
    </lineage>
</organism>
<reference evidence="1 2" key="1">
    <citation type="submission" date="2024-11" db="EMBL/GenBank/DDBJ databases">
        <title>Adaptive evolution of stress response genes in parasites aligns with host niche diversity.</title>
        <authorList>
            <person name="Hahn C."/>
            <person name="Resl P."/>
        </authorList>
    </citation>
    <scope>NUCLEOTIDE SEQUENCE [LARGE SCALE GENOMIC DNA]</scope>
    <source>
        <strain evidence="1">EGGRZ-B1_66</strain>
        <tissue evidence="1">Body</tissue>
    </source>
</reference>
<proteinExistence type="predicted"/>
<evidence type="ECO:0000313" key="1">
    <source>
        <dbReference type="EMBL" id="KAL3309222.1"/>
    </source>
</evidence>
<protein>
    <recommendedName>
        <fullName evidence="3">Transposase IS30-like HTH domain-containing protein</fullName>
    </recommendedName>
</protein>
<keyword evidence="2" id="KW-1185">Reference proteome</keyword>
<dbReference type="AlphaFoldDB" id="A0ABD2PRA0"/>
<accession>A0ABD2PRA0</accession>
<name>A0ABD2PRA0_9PLAT</name>
<evidence type="ECO:0000313" key="2">
    <source>
        <dbReference type="Proteomes" id="UP001626550"/>
    </source>
</evidence>